<dbReference type="RefSeq" id="XP_013240000.1">
    <property type="nucleotide sequence ID" value="XM_013384546.1"/>
</dbReference>
<dbReference type="GO" id="GO:0005634">
    <property type="term" value="C:nucleus"/>
    <property type="evidence" value="ECO:0007669"/>
    <property type="project" value="UniProtKB-SubCell"/>
</dbReference>
<keyword evidence="4" id="KW-0067">ATP-binding</keyword>
<feature type="region of interest" description="Disordered" evidence="6">
    <location>
        <begin position="162"/>
        <end position="182"/>
    </location>
</feature>
<accession>A0A066VCI2</accession>
<dbReference type="HOGENOM" id="CLU_235156_0_0_1"/>
<dbReference type="SUPFAM" id="SSF52540">
    <property type="entry name" value="P-loop containing nucleoside triphosphate hydrolases"/>
    <property type="match status" value="2"/>
</dbReference>
<feature type="compositionally biased region" description="Basic residues" evidence="6">
    <location>
        <begin position="162"/>
        <end position="173"/>
    </location>
</feature>
<dbReference type="PANTHER" id="PTHR45623:SF17">
    <property type="entry name" value="CHROMODOMAIN-HELICASE-DNA-BINDING PROTEIN 3-RELATED"/>
    <property type="match status" value="1"/>
</dbReference>
<feature type="region of interest" description="Disordered" evidence="6">
    <location>
        <begin position="1880"/>
        <end position="1907"/>
    </location>
</feature>
<feature type="compositionally biased region" description="Basic residues" evidence="6">
    <location>
        <begin position="87"/>
        <end position="96"/>
    </location>
</feature>
<evidence type="ECO:0000256" key="1">
    <source>
        <dbReference type="ARBA" id="ARBA00004123"/>
    </source>
</evidence>
<dbReference type="InterPro" id="IPR014001">
    <property type="entry name" value="Helicase_ATP-bd"/>
</dbReference>
<dbReference type="GO" id="GO:0042393">
    <property type="term" value="F:histone binding"/>
    <property type="evidence" value="ECO:0007669"/>
    <property type="project" value="TreeGrafter"/>
</dbReference>
<evidence type="ECO:0000313" key="9">
    <source>
        <dbReference type="EMBL" id="KDN36285.1"/>
    </source>
</evidence>
<dbReference type="InterPro" id="IPR000330">
    <property type="entry name" value="SNF2_N"/>
</dbReference>
<evidence type="ECO:0000313" key="10">
    <source>
        <dbReference type="Proteomes" id="UP000027361"/>
    </source>
</evidence>
<comment type="subcellular location">
    <subcellularLocation>
        <location evidence="1">Nucleus</location>
    </subcellularLocation>
</comment>
<dbReference type="Gene3D" id="3.40.50.300">
    <property type="entry name" value="P-loop containing nucleotide triphosphate hydrolases"/>
    <property type="match status" value="1"/>
</dbReference>
<keyword evidence="10" id="KW-1185">Reference proteome</keyword>
<dbReference type="InterPro" id="IPR038718">
    <property type="entry name" value="SNF2-like_sf"/>
</dbReference>
<dbReference type="GO" id="GO:0005524">
    <property type="term" value="F:ATP binding"/>
    <property type="evidence" value="ECO:0007669"/>
    <property type="project" value="InterPro"/>
</dbReference>
<dbReference type="InterPro" id="IPR049730">
    <property type="entry name" value="SNF2/RAD54-like_C"/>
</dbReference>
<dbReference type="GO" id="GO:0003682">
    <property type="term" value="F:chromatin binding"/>
    <property type="evidence" value="ECO:0007669"/>
    <property type="project" value="TreeGrafter"/>
</dbReference>
<feature type="compositionally biased region" description="Basic and acidic residues" evidence="6">
    <location>
        <begin position="122"/>
        <end position="131"/>
    </location>
</feature>
<protein>
    <submittedName>
        <fullName evidence="9">Uncharacterized protein</fullName>
    </submittedName>
</protein>
<dbReference type="Proteomes" id="UP000027361">
    <property type="component" value="Unassembled WGS sequence"/>
</dbReference>
<evidence type="ECO:0000259" key="7">
    <source>
        <dbReference type="PROSITE" id="PS51192"/>
    </source>
</evidence>
<dbReference type="CDD" id="cd18793">
    <property type="entry name" value="SF2_C_SNF"/>
    <property type="match status" value="1"/>
</dbReference>
<dbReference type="EMBL" id="JMSN01000175">
    <property type="protein sequence ID" value="KDN36285.1"/>
    <property type="molecule type" value="Genomic_DNA"/>
</dbReference>
<feature type="region of interest" description="Disordered" evidence="6">
    <location>
        <begin position="1297"/>
        <end position="1420"/>
    </location>
</feature>
<keyword evidence="3" id="KW-0378">Hydrolase</keyword>
<evidence type="ECO:0000256" key="3">
    <source>
        <dbReference type="ARBA" id="ARBA00022801"/>
    </source>
</evidence>
<organism evidence="9 10">
    <name type="scientific">Tilletiaria anomala (strain ATCC 24038 / CBS 436.72 / UBC 951)</name>
    <dbReference type="NCBI Taxonomy" id="1037660"/>
    <lineage>
        <taxon>Eukaryota</taxon>
        <taxon>Fungi</taxon>
        <taxon>Dikarya</taxon>
        <taxon>Basidiomycota</taxon>
        <taxon>Ustilaginomycotina</taxon>
        <taxon>Exobasidiomycetes</taxon>
        <taxon>Georgefischeriales</taxon>
        <taxon>Tilletiariaceae</taxon>
        <taxon>Tilletiaria</taxon>
    </lineage>
</organism>
<feature type="domain" description="Helicase C-terminal" evidence="8">
    <location>
        <begin position="1006"/>
        <end position="1158"/>
    </location>
</feature>
<keyword evidence="5" id="KW-0539">Nucleus</keyword>
<feature type="region of interest" description="Disordered" evidence="6">
    <location>
        <begin position="1"/>
        <end position="131"/>
    </location>
</feature>
<feature type="compositionally biased region" description="Polar residues" evidence="6">
    <location>
        <begin position="1628"/>
        <end position="1639"/>
    </location>
</feature>
<dbReference type="Pfam" id="PF00271">
    <property type="entry name" value="Helicase_C"/>
    <property type="match status" value="1"/>
</dbReference>
<evidence type="ECO:0000259" key="8">
    <source>
        <dbReference type="PROSITE" id="PS51194"/>
    </source>
</evidence>
<feature type="compositionally biased region" description="Low complexity" evidence="6">
    <location>
        <begin position="1640"/>
        <end position="1660"/>
    </location>
</feature>
<sequence length="1933" mass="214471">MSRRQSCEGTKASRVNRAAGSDNDDMLSASCSSANAPLGARGRGHFGAGEKRKKRLSEDQSNQRKKRIVESYSGGDNDSDTPVIGRGRSRNVKGKIRAQAGQVDSSQEEADELEPGLSEDASMAHRQRENEKAKKLRLIDDHWPVCSKCNVAPTLKELRKINKIKSPKKKRKSRGGDASVWYGTDRLKRPADGYAETSTDDDKSSKAEMRADIERKGGWLRCTDCTAPLHWDCLQGRRKKTILADLNANLPTGFKPVREIASNVEREDIPCESCYTKPAMCYMCGLDTVGRTEEEAMERWGQEDEDNVSALGDYARPVFRCLRCLRTAHYECLVEGEEDEHGAAYKVQHKYGWQCLDCHKWAAVDEIIAWRYVLGESRTERSSGSLWSRAVSLKGKEAKGEQDEELGDLGRREYLVKFERQSFRKLAWVPHAWLSCTSLKLKHFLQHGTRLELEPLEDNRQRVQLTTQAIKDANAMDEAAILKQTMNAAEEEADVLLMLRGPPAEDVHAVERIPKAWLLPERMLDVYFHPSILEGSEETEAAVRNTEFKKKKKLLKGDGGAPPIDITGLIYIDELEGTVHTIPTSAAQSFEHISHALIKWGDQGYEKCTWQDLSDMQQEDKEFKMACVRSFERYLNGRDVLVRKPTAQDEIKREQRTQAPFTPIKSQPRWLEGGRLLDFQMEGLNWLRYGWHHQQPGILADEMGLGKTVQIISFIGSLYYREELSPFLIVVPNSTLPNWVREFEKWLPALQVVPYYGGEECRKVIERYELFHSSPPPAEYQPLKADVVIVGDTTMRSDPGPIHKVHSWEVLVVDEGHNLKSGSSNQLHKRLSTLDTHHRLLLTGTPLNNNVGELFNLLRFLSSDKWQDIEELKAKYEVLTPELIEELQPRLKPFFLRRVKSEVLSLPSKMELIVRTSLRPLQKKIYKSILEGNVKDIHALTAAAQTAPGKKRKKVTPGILNILMQLRKCCQHAYLINPQLADLDDRYLSRKQKLSRLIDASGKLAFLKLLLPKLKARGHRVLLFSQFVINLELVEDFIVEMGYRYLRLDGVTGLKHRQKGIDAFNAPDSPYFIYLLSTRAGGVGINLTSADTVIIFDPDFNPHVDLQAIARAHRIGQMKNVLCLTLVSKATVEEKIVENAKLKLLLDHLVVQNLENEESRPDVLESTLKFGAQALFEENGVEENDKDIKFSDEDIEAILCRRQGEEGPKNIATASQSKDTLGSNFFFARMWEQEESPEGLAADKHTHGEDESFWANLLQQQSEESAKLNLEKQAQLLGPRKRNQLFANLNENLVLRARTSGDDSSESMAMRKKSAKNGRDEQEFVPRDSPFDKEGEPTTTNGAQGRAQMPASPQSTKAAASLSAIAAQRTLKPSGPNSSSNDSSAGASKSAPPRPPVRPASTTSAAYAEAPTSLAVAGTPAMRERLRNNVKDDGISTWPPQILRVGLLMGMSKERLEKLQGWAQNGVALPPVVPYKERPSLTVPQLKYFAAHMSFPEAALSQIFGVVQEHQLPLHLRNLPNFGLDQLDLQLISNHAWGVAYHAFIRSVEAYRASNLQSQALNEAQAVSPIQAQAQVLAHVASQTRPRPPAPPRQTIVSSQAASGKAQDPQTLLRTAPRSTPRLHSGPSPHSSTAQRASLSPTVTSAAAVTTTSPATPTPEAAEAVVEAPILSIHLSPLNLLRWKAGIDILNIPRLTRAAEVAIQEQSPQRRASMIAKIEESIQALTKPSTMSRGGLTINGAVGFPKTASTSFPEAELTPLGVSDSSRLSPQTPHRGVQGFNAAPANPSPLVSASPQAISAVALGKLNGHSTSVGTRPPNAGLRHKPRLNVSVADLVNRPNQGARPPPISYTIQRQQQQHHLPVLTNQPQPRLLYASDSPDFMRAAPRPAPGPARSAGCAPPSPQDQVQVACDQMKQNGYVLQPGPVPPGGNQI</sequence>
<feature type="compositionally biased region" description="Low complexity" evidence="6">
    <location>
        <begin position="1358"/>
        <end position="1391"/>
    </location>
</feature>
<dbReference type="GO" id="GO:0016887">
    <property type="term" value="F:ATP hydrolysis activity"/>
    <property type="evidence" value="ECO:0007669"/>
    <property type="project" value="TreeGrafter"/>
</dbReference>
<reference evidence="9 10" key="1">
    <citation type="submission" date="2014-05" db="EMBL/GenBank/DDBJ databases">
        <title>Draft genome sequence of a rare smut relative, Tilletiaria anomala UBC 951.</title>
        <authorList>
            <consortium name="DOE Joint Genome Institute"/>
            <person name="Toome M."/>
            <person name="Kuo A."/>
            <person name="Henrissat B."/>
            <person name="Lipzen A."/>
            <person name="Tritt A."/>
            <person name="Yoshinaga Y."/>
            <person name="Zane M."/>
            <person name="Barry K."/>
            <person name="Grigoriev I.V."/>
            <person name="Spatafora J.W."/>
            <person name="Aimea M.C."/>
        </authorList>
    </citation>
    <scope>NUCLEOTIDE SEQUENCE [LARGE SCALE GENOMIC DNA]</scope>
    <source>
        <strain evidence="9 10">UBC 951</strain>
    </source>
</reference>
<feature type="domain" description="Helicase ATP-binding" evidence="7">
    <location>
        <begin position="688"/>
        <end position="864"/>
    </location>
</feature>
<evidence type="ECO:0000256" key="2">
    <source>
        <dbReference type="ARBA" id="ARBA00022741"/>
    </source>
</evidence>
<dbReference type="PROSITE" id="PS51192">
    <property type="entry name" value="HELICASE_ATP_BIND_1"/>
    <property type="match status" value="1"/>
</dbReference>
<feature type="compositionally biased region" description="Polar residues" evidence="6">
    <location>
        <begin position="1595"/>
        <end position="1613"/>
    </location>
</feature>
<dbReference type="PROSITE" id="PS51194">
    <property type="entry name" value="HELICASE_CTER"/>
    <property type="match status" value="1"/>
</dbReference>
<keyword evidence="2" id="KW-0547">Nucleotide-binding</keyword>
<dbReference type="GO" id="GO:0000785">
    <property type="term" value="C:chromatin"/>
    <property type="evidence" value="ECO:0007669"/>
    <property type="project" value="TreeGrafter"/>
</dbReference>
<dbReference type="SMART" id="SM00490">
    <property type="entry name" value="HELICc"/>
    <property type="match status" value="1"/>
</dbReference>
<name>A0A066VCI2_TILAU</name>
<dbReference type="InterPro" id="IPR027417">
    <property type="entry name" value="P-loop_NTPase"/>
</dbReference>
<evidence type="ECO:0000256" key="5">
    <source>
        <dbReference type="ARBA" id="ARBA00023242"/>
    </source>
</evidence>
<feature type="region of interest" description="Disordered" evidence="6">
    <location>
        <begin position="1838"/>
        <end position="1861"/>
    </location>
</feature>
<dbReference type="Pfam" id="PF00176">
    <property type="entry name" value="SNF2-rel_dom"/>
    <property type="match status" value="1"/>
</dbReference>
<dbReference type="GO" id="GO:0003677">
    <property type="term" value="F:DNA binding"/>
    <property type="evidence" value="ECO:0007669"/>
    <property type="project" value="TreeGrafter"/>
</dbReference>
<dbReference type="GeneID" id="25263060"/>
<feature type="compositionally biased region" description="Polar residues" evidence="6">
    <location>
        <begin position="1850"/>
        <end position="1861"/>
    </location>
</feature>
<feature type="region of interest" description="Disordered" evidence="6">
    <location>
        <begin position="1578"/>
        <end position="1660"/>
    </location>
</feature>
<proteinExistence type="predicted"/>
<dbReference type="GO" id="GO:0140658">
    <property type="term" value="F:ATP-dependent chromatin remodeler activity"/>
    <property type="evidence" value="ECO:0007669"/>
    <property type="project" value="TreeGrafter"/>
</dbReference>
<comment type="caution">
    <text evidence="9">The sequence shown here is derived from an EMBL/GenBank/DDBJ whole genome shotgun (WGS) entry which is preliminary data.</text>
</comment>
<dbReference type="Gene3D" id="3.40.50.10810">
    <property type="entry name" value="Tandem AAA-ATPase domain"/>
    <property type="match status" value="1"/>
</dbReference>
<feature type="compositionally biased region" description="Basic and acidic residues" evidence="6">
    <location>
        <begin position="1317"/>
        <end position="1336"/>
    </location>
</feature>
<dbReference type="PANTHER" id="PTHR45623">
    <property type="entry name" value="CHROMODOMAIN-HELICASE-DNA-BINDING PROTEIN 3-RELATED-RELATED"/>
    <property type="match status" value="1"/>
</dbReference>
<dbReference type="InParanoid" id="A0A066VCI2"/>
<dbReference type="OrthoDB" id="5857104at2759"/>
<gene>
    <name evidence="9" type="ORF">K437DRAFT_241288</name>
</gene>
<dbReference type="InterPro" id="IPR001650">
    <property type="entry name" value="Helicase_C-like"/>
</dbReference>
<dbReference type="SMART" id="SM00487">
    <property type="entry name" value="DEXDc"/>
    <property type="match status" value="1"/>
</dbReference>
<evidence type="ECO:0000256" key="6">
    <source>
        <dbReference type="SAM" id="MobiDB-lite"/>
    </source>
</evidence>
<evidence type="ECO:0000256" key="4">
    <source>
        <dbReference type="ARBA" id="ARBA00022840"/>
    </source>
</evidence>
<dbReference type="STRING" id="1037660.A0A066VCI2"/>